<gene>
    <name evidence="1" type="ORF">DX927_05645</name>
</gene>
<comment type="caution">
    <text evidence="1">The sequence shown here is derived from an EMBL/GenBank/DDBJ whole genome shotgun (WGS) entry which is preliminary data.</text>
</comment>
<organism evidence="1 2">
    <name type="scientific">Bacillus swezeyi</name>
    <dbReference type="NCBI Taxonomy" id="1925020"/>
    <lineage>
        <taxon>Bacteria</taxon>
        <taxon>Bacillati</taxon>
        <taxon>Bacillota</taxon>
        <taxon>Bacilli</taxon>
        <taxon>Bacillales</taxon>
        <taxon>Bacillaceae</taxon>
        <taxon>Bacillus</taxon>
    </lineage>
</organism>
<evidence type="ECO:0008006" key="3">
    <source>
        <dbReference type="Google" id="ProtNLM"/>
    </source>
</evidence>
<proteinExistence type="predicted"/>
<dbReference type="EMBL" id="QSND01000002">
    <property type="protein sequence ID" value="KAA6450362.1"/>
    <property type="molecule type" value="Genomic_DNA"/>
</dbReference>
<dbReference type="RefSeq" id="WP_148956358.1">
    <property type="nucleotide sequence ID" value="NZ_QSND01000002.1"/>
</dbReference>
<dbReference type="Gene3D" id="3.40.630.30">
    <property type="match status" value="1"/>
</dbReference>
<accession>A0A5M8RX36</accession>
<dbReference type="AlphaFoldDB" id="A0A5M8RX36"/>
<evidence type="ECO:0000313" key="1">
    <source>
        <dbReference type="EMBL" id="KAA6450362.1"/>
    </source>
</evidence>
<dbReference type="Proteomes" id="UP000324326">
    <property type="component" value="Unassembled WGS sequence"/>
</dbReference>
<name>A0A5M8RX36_9BACI</name>
<sequence>MSDKNEMMRKRIIEWGLPECLKRSEYDLTFKFDDDWINDTKEREYHCEDGNVKFCLFDEKSKKVLFSMDFFESGSRMSSLMKTKRIKLELLYVHDASLRKKGIASYFIKKLQKYAIEEEFEQISVIANANANNFKEADKDNALSQKELEDFYKKLSAPAMPIITY</sequence>
<evidence type="ECO:0000313" key="2">
    <source>
        <dbReference type="Proteomes" id="UP000324326"/>
    </source>
</evidence>
<reference evidence="1 2" key="1">
    <citation type="submission" date="2018-08" db="EMBL/GenBank/DDBJ databases">
        <title>Bacillus phenotypic plasticity.</title>
        <authorList>
            <person name="Hurtado E."/>
        </authorList>
    </citation>
    <scope>NUCLEOTIDE SEQUENCE [LARGE SCALE GENOMIC DNA]</scope>
    <source>
        <strain evidence="1 2">427</strain>
    </source>
</reference>
<protein>
    <recommendedName>
        <fullName evidence="3">GNAT family N-acetyltransferase</fullName>
    </recommendedName>
</protein>